<dbReference type="KEGG" id="gtr:GLOTRDRAFT_81660"/>
<dbReference type="PANTHER" id="PTHR28062:SF1">
    <property type="entry name" value="TRANSMEMBRANE PROTEIN"/>
    <property type="match status" value="1"/>
</dbReference>
<feature type="transmembrane region" description="Helical" evidence="1">
    <location>
        <begin position="164"/>
        <end position="183"/>
    </location>
</feature>
<dbReference type="HOGENOM" id="CLU_043838_1_0_1"/>
<gene>
    <name evidence="2" type="ORF">GLOTRDRAFT_81660</name>
</gene>
<protein>
    <recommendedName>
        <fullName evidence="4">Mitochondrial K+-H+ exchange-related-domain-containing protein</fullName>
    </recommendedName>
</protein>
<sequence>MSAASKDALVQTVRSLRIIALPLTRKPLSFKNALRDTHPLIYYHFQTPPVQEAARKGAIAWMTRTVTNAWSNFGKAPEGSWKLKTFRYGERIMDRIEFEELALKGLDPSLGPKLTAPGSASQAVEEEKDSIKIPLVYPPSYTGTPLLHLQSLVAKRLPRHRRGAWTWLLVSPLTAPVAIIPIIPNLPFFFCIWRAWHHYRALKASQYLEALLERGAIVPEASKELDAIYAAYAPQDPSSAYSPGGSTPSDPVREAGASGEEGVEEALLLSRDAVPPILRAFEMAPTAATDIYRALAQADMRTRKRRGS</sequence>
<dbReference type="OrthoDB" id="5562676at2759"/>
<dbReference type="GO" id="GO:0005743">
    <property type="term" value="C:mitochondrial inner membrane"/>
    <property type="evidence" value="ECO:0007669"/>
    <property type="project" value="TreeGrafter"/>
</dbReference>
<dbReference type="RefSeq" id="XP_007870492.1">
    <property type="nucleotide sequence ID" value="XM_007872301.1"/>
</dbReference>
<evidence type="ECO:0000313" key="3">
    <source>
        <dbReference type="Proteomes" id="UP000030669"/>
    </source>
</evidence>
<evidence type="ECO:0000256" key="1">
    <source>
        <dbReference type="SAM" id="Phobius"/>
    </source>
</evidence>
<dbReference type="eggNOG" id="KOG4539">
    <property type="taxonomic scope" value="Eukaryota"/>
</dbReference>
<dbReference type="GeneID" id="19309098"/>
<keyword evidence="1" id="KW-0812">Transmembrane</keyword>
<dbReference type="GO" id="GO:0006813">
    <property type="term" value="P:potassium ion transport"/>
    <property type="evidence" value="ECO:0007669"/>
    <property type="project" value="TreeGrafter"/>
</dbReference>
<dbReference type="Proteomes" id="UP000030669">
    <property type="component" value="Unassembled WGS sequence"/>
</dbReference>
<proteinExistence type="predicted"/>
<dbReference type="EMBL" id="KB469312">
    <property type="protein sequence ID" value="EPQ51050.1"/>
    <property type="molecule type" value="Genomic_DNA"/>
</dbReference>
<dbReference type="InterPro" id="IPR018786">
    <property type="entry name" value="Mit_KHE1"/>
</dbReference>
<evidence type="ECO:0008006" key="4">
    <source>
        <dbReference type="Google" id="ProtNLM"/>
    </source>
</evidence>
<evidence type="ECO:0000313" key="2">
    <source>
        <dbReference type="EMBL" id="EPQ51050.1"/>
    </source>
</evidence>
<dbReference type="OMA" id="IWRSWSH"/>
<dbReference type="PANTHER" id="PTHR28062">
    <property type="entry name" value="K+-H+ EXCHANGE-LIKE PROTEIN"/>
    <property type="match status" value="1"/>
</dbReference>
<dbReference type="GO" id="GO:1902600">
    <property type="term" value="P:proton transmembrane transport"/>
    <property type="evidence" value="ECO:0007669"/>
    <property type="project" value="TreeGrafter"/>
</dbReference>
<keyword evidence="3" id="KW-1185">Reference proteome</keyword>
<accession>S7R9Y4</accession>
<reference evidence="2 3" key="1">
    <citation type="journal article" date="2012" name="Science">
        <title>The Paleozoic origin of enzymatic lignin decomposition reconstructed from 31 fungal genomes.</title>
        <authorList>
            <person name="Floudas D."/>
            <person name="Binder M."/>
            <person name="Riley R."/>
            <person name="Barry K."/>
            <person name="Blanchette R.A."/>
            <person name="Henrissat B."/>
            <person name="Martinez A.T."/>
            <person name="Otillar R."/>
            <person name="Spatafora J.W."/>
            <person name="Yadav J.S."/>
            <person name="Aerts A."/>
            <person name="Benoit I."/>
            <person name="Boyd A."/>
            <person name="Carlson A."/>
            <person name="Copeland A."/>
            <person name="Coutinho P.M."/>
            <person name="de Vries R.P."/>
            <person name="Ferreira P."/>
            <person name="Findley K."/>
            <person name="Foster B."/>
            <person name="Gaskell J."/>
            <person name="Glotzer D."/>
            <person name="Gorecki P."/>
            <person name="Heitman J."/>
            <person name="Hesse C."/>
            <person name="Hori C."/>
            <person name="Igarashi K."/>
            <person name="Jurgens J.A."/>
            <person name="Kallen N."/>
            <person name="Kersten P."/>
            <person name="Kohler A."/>
            <person name="Kuees U."/>
            <person name="Kumar T.K.A."/>
            <person name="Kuo A."/>
            <person name="LaButti K."/>
            <person name="Larrondo L.F."/>
            <person name="Lindquist E."/>
            <person name="Ling A."/>
            <person name="Lombard V."/>
            <person name="Lucas S."/>
            <person name="Lundell T."/>
            <person name="Martin R."/>
            <person name="McLaughlin D.J."/>
            <person name="Morgenstern I."/>
            <person name="Morin E."/>
            <person name="Murat C."/>
            <person name="Nagy L.G."/>
            <person name="Nolan M."/>
            <person name="Ohm R.A."/>
            <person name="Patyshakuliyeva A."/>
            <person name="Rokas A."/>
            <person name="Ruiz-Duenas F.J."/>
            <person name="Sabat G."/>
            <person name="Salamov A."/>
            <person name="Samejima M."/>
            <person name="Schmutz J."/>
            <person name="Slot J.C."/>
            <person name="St John F."/>
            <person name="Stenlid J."/>
            <person name="Sun H."/>
            <person name="Sun S."/>
            <person name="Syed K."/>
            <person name="Tsang A."/>
            <person name="Wiebenga A."/>
            <person name="Young D."/>
            <person name="Pisabarro A."/>
            <person name="Eastwood D.C."/>
            <person name="Martin F."/>
            <person name="Cullen D."/>
            <person name="Grigoriev I.V."/>
            <person name="Hibbett D.S."/>
        </authorList>
    </citation>
    <scope>NUCLEOTIDE SEQUENCE [LARGE SCALE GENOMIC DNA]</scope>
    <source>
        <strain evidence="2 3">ATCC 11539</strain>
    </source>
</reference>
<organism evidence="2 3">
    <name type="scientific">Gloeophyllum trabeum (strain ATCC 11539 / FP-39264 / Madison 617)</name>
    <name type="common">Brown rot fungus</name>
    <dbReference type="NCBI Taxonomy" id="670483"/>
    <lineage>
        <taxon>Eukaryota</taxon>
        <taxon>Fungi</taxon>
        <taxon>Dikarya</taxon>
        <taxon>Basidiomycota</taxon>
        <taxon>Agaricomycotina</taxon>
        <taxon>Agaricomycetes</taxon>
        <taxon>Gloeophyllales</taxon>
        <taxon>Gloeophyllaceae</taxon>
        <taxon>Gloeophyllum</taxon>
    </lineage>
</organism>
<name>S7R9Y4_GLOTA</name>
<keyword evidence="1" id="KW-0472">Membrane</keyword>
<keyword evidence="1" id="KW-1133">Transmembrane helix</keyword>
<dbReference type="AlphaFoldDB" id="S7R9Y4"/>
<dbReference type="Pfam" id="PF10173">
    <property type="entry name" value="Mit_KHE1"/>
    <property type="match status" value="1"/>
</dbReference>